<dbReference type="AlphaFoldDB" id="A0AAE3G541"/>
<gene>
    <name evidence="4" type="ORF">J2T57_003130</name>
</gene>
<dbReference type="InterPro" id="IPR007551">
    <property type="entry name" value="YajQ/Smlt4090-like"/>
</dbReference>
<dbReference type="Proteomes" id="UP001205843">
    <property type="component" value="Unassembled WGS sequence"/>
</dbReference>
<dbReference type="NCBIfam" id="NF003819">
    <property type="entry name" value="PRK05412.1"/>
    <property type="match status" value="1"/>
</dbReference>
<keyword evidence="1 3" id="KW-0547">Nucleotide-binding</keyword>
<evidence type="ECO:0000256" key="3">
    <source>
        <dbReference type="HAMAP-Rule" id="MF_00632"/>
    </source>
</evidence>
<dbReference type="GO" id="GO:0005829">
    <property type="term" value="C:cytosol"/>
    <property type="evidence" value="ECO:0007669"/>
    <property type="project" value="TreeGrafter"/>
</dbReference>
<dbReference type="RefSeq" id="WP_253480379.1">
    <property type="nucleotide sequence ID" value="NZ_JALJXV010000007.1"/>
</dbReference>
<dbReference type="HAMAP" id="MF_00632">
    <property type="entry name" value="UPF0234"/>
    <property type="match status" value="1"/>
</dbReference>
<evidence type="ECO:0000313" key="5">
    <source>
        <dbReference type="Proteomes" id="UP001205843"/>
    </source>
</evidence>
<comment type="caution">
    <text evidence="4">The sequence shown here is derived from an EMBL/GenBank/DDBJ whole genome shotgun (WGS) entry which is preliminary data.</text>
</comment>
<evidence type="ECO:0000256" key="1">
    <source>
        <dbReference type="ARBA" id="ARBA00022741"/>
    </source>
</evidence>
<protein>
    <recommendedName>
        <fullName evidence="3">Nucleotide-binding protein J2T57_003130</fullName>
    </recommendedName>
</protein>
<proteinExistence type="inferred from homology"/>
<sequence>MPSFDVVSEIDMHEVNNAVDQASREVSTRFDFKGKKAEYAVDEQGVITMTSESEFQLQQMLDILYAKLVKRGVDIACVELGKVAMVGRDAHQTVTLRHGIDSDLARRIVKLIKEAKLKKVQAAIQGDQVRVTGKKRDDLQAAIALLRESEIDLPLQYKNFRD</sequence>
<organism evidence="4 5">
    <name type="scientific">Natronocella acetinitrilica</name>
    <dbReference type="NCBI Taxonomy" id="414046"/>
    <lineage>
        <taxon>Bacteria</taxon>
        <taxon>Pseudomonadati</taxon>
        <taxon>Pseudomonadota</taxon>
        <taxon>Gammaproteobacteria</taxon>
        <taxon>Chromatiales</taxon>
        <taxon>Ectothiorhodospiraceae</taxon>
        <taxon>Natronocella</taxon>
    </lineage>
</organism>
<dbReference type="InterPro" id="IPR036183">
    <property type="entry name" value="YajQ-like_sf"/>
</dbReference>
<keyword evidence="5" id="KW-1185">Reference proteome</keyword>
<dbReference type="Gene3D" id="3.30.70.990">
    <property type="entry name" value="YajQ-like, domain 2"/>
    <property type="match status" value="1"/>
</dbReference>
<evidence type="ECO:0000313" key="4">
    <source>
        <dbReference type="EMBL" id="MCP1675975.1"/>
    </source>
</evidence>
<evidence type="ECO:0000256" key="2">
    <source>
        <dbReference type="ARBA" id="ARBA00093450"/>
    </source>
</evidence>
<comment type="function">
    <text evidence="3">Nucleotide-binding protein.</text>
</comment>
<dbReference type="PANTHER" id="PTHR30476:SF0">
    <property type="entry name" value="UPF0234 PROTEIN YAJQ"/>
    <property type="match status" value="1"/>
</dbReference>
<dbReference type="GO" id="GO:0000166">
    <property type="term" value="F:nucleotide binding"/>
    <property type="evidence" value="ECO:0007669"/>
    <property type="project" value="UniProtKB-UniRule"/>
</dbReference>
<dbReference type="Pfam" id="PF04461">
    <property type="entry name" value="YajQ"/>
    <property type="match status" value="1"/>
</dbReference>
<reference evidence="4" key="1">
    <citation type="submission" date="2022-03" db="EMBL/GenBank/DDBJ databases">
        <title>Genomic Encyclopedia of Type Strains, Phase III (KMG-III): the genomes of soil and plant-associated and newly described type strains.</title>
        <authorList>
            <person name="Whitman W."/>
        </authorList>
    </citation>
    <scope>NUCLEOTIDE SEQUENCE</scope>
    <source>
        <strain evidence="4">ANL 6-2</strain>
    </source>
</reference>
<dbReference type="Gene3D" id="3.30.70.860">
    <property type="match status" value="1"/>
</dbReference>
<dbReference type="PANTHER" id="PTHR30476">
    <property type="entry name" value="UPF0234 PROTEIN YAJQ"/>
    <property type="match status" value="1"/>
</dbReference>
<dbReference type="EMBL" id="JALJXV010000007">
    <property type="protein sequence ID" value="MCP1675975.1"/>
    <property type="molecule type" value="Genomic_DNA"/>
</dbReference>
<dbReference type="InterPro" id="IPR035570">
    <property type="entry name" value="UPF0234_N"/>
</dbReference>
<dbReference type="InterPro" id="IPR035571">
    <property type="entry name" value="UPF0234-like_C"/>
</dbReference>
<comment type="similarity">
    <text evidence="2 3">Belongs to the YajQ family.</text>
</comment>
<accession>A0AAE3G541</accession>
<dbReference type="SUPFAM" id="SSF89963">
    <property type="entry name" value="YajQ-like"/>
    <property type="match status" value="2"/>
</dbReference>
<name>A0AAE3G541_9GAMM</name>
<dbReference type="CDD" id="cd11740">
    <property type="entry name" value="YajQ_like"/>
    <property type="match status" value="1"/>
</dbReference>